<dbReference type="Proteomes" id="UP000321393">
    <property type="component" value="Unassembled WGS sequence"/>
</dbReference>
<protein>
    <submittedName>
        <fullName evidence="2">9-cis-epoxycarotenoid dioxygenase NCED6</fullName>
    </submittedName>
</protein>
<dbReference type="AlphaFoldDB" id="A0A5A7UUY3"/>
<keyword evidence="2" id="KW-0223">Dioxygenase</keyword>
<dbReference type="Proteomes" id="UP000321947">
    <property type="component" value="Unassembled WGS sequence"/>
</dbReference>
<proteinExistence type="predicted"/>
<organism evidence="2 4">
    <name type="scientific">Cucumis melo var. makuwa</name>
    <name type="common">Oriental melon</name>
    <dbReference type="NCBI Taxonomy" id="1194695"/>
    <lineage>
        <taxon>Eukaryota</taxon>
        <taxon>Viridiplantae</taxon>
        <taxon>Streptophyta</taxon>
        <taxon>Embryophyta</taxon>
        <taxon>Tracheophyta</taxon>
        <taxon>Spermatophyta</taxon>
        <taxon>Magnoliopsida</taxon>
        <taxon>eudicotyledons</taxon>
        <taxon>Gunneridae</taxon>
        <taxon>Pentapetalae</taxon>
        <taxon>rosids</taxon>
        <taxon>fabids</taxon>
        <taxon>Cucurbitales</taxon>
        <taxon>Cucurbitaceae</taxon>
        <taxon>Benincaseae</taxon>
        <taxon>Cucumis</taxon>
    </lineage>
</organism>
<keyword evidence="2" id="KW-0560">Oxidoreductase</keyword>
<dbReference type="OrthoDB" id="1939000at2759"/>
<evidence type="ECO:0000313" key="4">
    <source>
        <dbReference type="Proteomes" id="UP000321393"/>
    </source>
</evidence>
<dbReference type="EMBL" id="SSTD01000775">
    <property type="protein sequence ID" value="TYK30044.1"/>
    <property type="molecule type" value="Genomic_DNA"/>
</dbReference>
<evidence type="ECO:0000313" key="5">
    <source>
        <dbReference type="Proteomes" id="UP000321947"/>
    </source>
</evidence>
<reference evidence="4 5" key="1">
    <citation type="submission" date="2019-08" db="EMBL/GenBank/DDBJ databases">
        <title>Draft genome sequences of two oriental melons (Cucumis melo L. var makuwa).</title>
        <authorList>
            <person name="Kwon S.-Y."/>
        </authorList>
    </citation>
    <scope>NUCLEOTIDE SEQUENCE [LARGE SCALE GENOMIC DNA]</scope>
    <source>
        <strain evidence="5">cv. Chang Bougi</strain>
        <strain evidence="4">cv. SW 3</strain>
        <tissue evidence="2">Leaf</tissue>
    </source>
</reference>
<sequence>MYNNIRNAIMVENFLFGHEQYYQALKIVDDGAKIGNALNFLCKVAQLWWRRKHVEWEKDPEVLIDISSKEKKTRIDEGDVSEPKKEGNSKQDGKHAKALFANKDTAPRPCFLCNGPYWVRDCRKKNKLSAMVANPHKGEEIPMKGST</sequence>
<feature type="region of interest" description="Disordered" evidence="1">
    <location>
        <begin position="71"/>
        <end position="97"/>
    </location>
</feature>
<name>A0A5A7UUY3_CUCMM</name>
<dbReference type="GO" id="GO:0051213">
    <property type="term" value="F:dioxygenase activity"/>
    <property type="evidence" value="ECO:0007669"/>
    <property type="project" value="UniProtKB-KW"/>
</dbReference>
<evidence type="ECO:0000313" key="3">
    <source>
        <dbReference type="EMBL" id="TYK30044.1"/>
    </source>
</evidence>
<dbReference type="EMBL" id="SSTE01007195">
    <property type="protein sequence ID" value="KAA0057355.1"/>
    <property type="molecule type" value="Genomic_DNA"/>
</dbReference>
<accession>A0A5A7UUY3</accession>
<comment type="caution">
    <text evidence="2">The sequence shown here is derived from an EMBL/GenBank/DDBJ whole genome shotgun (WGS) entry which is preliminary data.</text>
</comment>
<evidence type="ECO:0000256" key="1">
    <source>
        <dbReference type="SAM" id="MobiDB-lite"/>
    </source>
</evidence>
<feature type="compositionally biased region" description="Basic and acidic residues" evidence="1">
    <location>
        <begin position="71"/>
        <end position="95"/>
    </location>
</feature>
<evidence type="ECO:0000313" key="2">
    <source>
        <dbReference type="EMBL" id="KAA0057355.1"/>
    </source>
</evidence>
<gene>
    <name evidence="3" type="ORF">E5676_scaffold216G00100</name>
    <name evidence="2" type="ORF">E6C27_scaffold280G002140</name>
</gene>